<reference evidence="1" key="1">
    <citation type="journal article" date="2014" name="Int. J. Syst. Evol. Microbiol.">
        <title>Complete genome sequence of Corynebacterium casei LMG S-19264T (=DSM 44701T), isolated from a smear-ripened cheese.</title>
        <authorList>
            <consortium name="US DOE Joint Genome Institute (JGI-PGF)"/>
            <person name="Walter F."/>
            <person name="Albersmeier A."/>
            <person name="Kalinowski J."/>
            <person name="Ruckert C."/>
        </authorList>
    </citation>
    <scope>NUCLEOTIDE SEQUENCE</scope>
    <source>
        <strain evidence="1">KCTC 32020</strain>
    </source>
</reference>
<organism evidence="1 2">
    <name type="scientific">Vulcaniibacterium thermophilum</name>
    <dbReference type="NCBI Taxonomy" id="1169913"/>
    <lineage>
        <taxon>Bacteria</taxon>
        <taxon>Pseudomonadati</taxon>
        <taxon>Pseudomonadota</taxon>
        <taxon>Gammaproteobacteria</taxon>
        <taxon>Lysobacterales</taxon>
        <taxon>Lysobacteraceae</taxon>
        <taxon>Vulcaniibacterium</taxon>
    </lineage>
</organism>
<keyword evidence="2" id="KW-1185">Reference proteome</keyword>
<dbReference type="OrthoDB" id="5514485at2"/>
<dbReference type="Proteomes" id="UP000636453">
    <property type="component" value="Unassembled WGS sequence"/>
</dbReference>
<dbReference type="EMBL" id="BNCF01000001">
    <property type="protein sequence ID" value="GHE25642.1"/>
    <property type="molecule type" value="Genomic_DNA"/>
</dbReference>
<reference evidence="1" key="2">
    <citation type="submission" date="2020-09" db="EMBL/GenBank/DDBJ databases">
        <authorList>
            <person name="Sun Q."/>
            <person name="Kim S."/>
        </authorList>
    </citation>
    <scope>NUCLEOTIDE SEQUENCE</scope>
    <source>
        <strain evidence="1">KCTC 32020</strain>
    </source>
</reference>
<comment type="caution">
    <text evidence="1">The sequence shown here is derived from an EMBL/GenBank/DDBJ whole genome shotgun (WGS) entry which is preliminary data.</text>
</comment>
<protein>
    <submittedName>
        <fullName evidence="1">Uncharacterized protein</fullName>
    </submittedName>
</protein>
<dbReference type="RefSeq" id="WP_146472578.1">
    <property type="nucleotide sequence ID" value="NZ_BNCF01000001.1"/>
</dbReference>
<proteinExistence type="predicted"/>
<name>A0A919DA92_9GAMM</name>
<accession>A0A919DA92</accession>
<gene>
    <name evidence="1" type="ORF">GCM10007167_02930</name>
</gene>
<dbReference type="AlphaFoldDB" id="A0A919DA92"/>
<sequence length="169" mass="19290">MSGNRWDVAGVPHKGWACIDVVDLRGDGARADETSYETCQMCGNEKIRFVHVMAHADVDEPYRVGCVCAEKMSGDYQGPRRREGRLRNRATRRSRWLDRRWRVSAKGNLFLNVEGHNLGVYKTKAGRWGYRIGNRFGQRTYAALNEAKLALFDDFWAMTQDDDGLWAAG</sequence>
<evidence type="ECO:0000313" key="2">
    <source>
        <dbReference type="Proteomes" id="UP000636453"/>
    </source>
</evidence>
<evidence type="ECO:0000313" key="1">
    <source>
        <dbReference type="EMBL" id="GHE25642.1"/>
    </source>
</evidence>